<dbReference type="InterPro" id="IPR036852">
    <property type="entry name" value="Peptidase_S8/S53_dom_sf"/>
</dbReference>
<dbReference type="InterPro" id="IPR000209">
    <property type="entry name" value="Peptidase_S8/S53_dom"/>
</dbReference>
<keyword evidence="8" id="KW-1185">Reference proteome</keyword>
<dbReference type="GO" id="GO:0004252">
    <property type="term" value="F:serine-type endopeptidase activity"/>
    <property type="evidence" value="ECO:0007669"/>
    <property type="project" value="InterPro"/>
</dbReference>
<dbReference type="AlphaFoldDB" id="A0A5C3L8K0"/>
<evidence type="ECO:0000256" key="4">
    <source>
        <dbReference type="ARBA" id="ARBA00022825"/>
    </source>
</evidence>
<evidence type="ECO:0000313" key="7">
    <source>
        <dbReference type="EMBL" id="TFK29088.1"/>
    </source>
</evidence>
<dbReference type="PROSITE" id="PS51892">
    <property type="entry name" value="SUBTILASE"/>
    <property type="match status" value="1"/>
</dbReference>
<dbReference type="PRINTS" id="PR00723">
    <property type="entry name" value="SUBTILISIN"/>
</dbReference>
<dbReference type="Pfam" id="PF00082">
    <property type="entry name" value="Peptidase_S8"/>
    <property type="match status" value="1"/>
</dbReference>
<evidence type="ECO:0000256" key="3">
    <source>
        <dbReference type="ARBA" id="ARBA00022801"/>
    </source>
</evidence>
<name>A0A5C3L8K0_COPMA</name>
<dbReference type="GO" id="GO:0005615">
    <property type="term" value="C:extracellular space"/>
    <property type="evidence" value="ECO:0007669"/>
    <property type="project" value="TreeGrafter"/>
</dbReference>
<accession>A0A5C3L8K0</accession>
<dbReference type="OrthoDB" id="19448at2759"/>
<comment type="caution">
    <text evidence="5">Lacks conserved residue(s) required for the propagation of feature annotation.</text>
</comment>
<feature type="domain" description="Peptidase S8/S53" evidence="6">
    <location>
        <begin position="180"/>
        <end position="418"/>
    </location>
</feature>
<evidence type="ECO:0000313" key="8">
    <source>
        <dbReference type="Proteomes" id="UP000307440"/>
    </source>
</evidence>
<dbReference type="InterPro" id="IPR050131">
    <property type="entry name" value="Peptidase_S8_subtilisin-like"/>
</dbReference>
<keyword evidence="2" id="KW-0645">Protease</keyword>
<comment type="similarity">
    <text evidence="1 5">Belongs to the peptidase S8 family.</text>
</comment>
<protein>
    <submittedName>
        <fullName evidence="7">Subtilisin-like protein</fullName>
    </submittedName>
</protein>
<dbReference type="Proteomes" id="UP000307440">
    <property type="component" value="Unassembled WGS sequence"/>
</dbReference>
<keyword evidence="4" id="KW-0720">Serine protease</keyword>
<sequence length="440" mass="46819">MSIDSPYINMRLTSYLSTVSVLLAAFTAIHAAPPVPVAKYSGATSGRHIVQLKPDASRSDWIQKLGLPEDTVQWDLINGFTAQLSEDALAMLQSSEEVDNISESGLPPALSDVFEAATTPSNGTRRLRNNGAEDTVDVLGKVTQNSASWGLQRISQREPLARQYWEYPSSKYTYDNATAGSGVDIYIIDGGVSMEHNEFKGRIRFGTRTLYPTHPPEWGFLTGTFCASVAAGTRWGIAKNANIISVVAYLLTTYDTLISALDWVAQQVKATGRPSIAHIHTIRHGFIGPSVPLDNAAANLVSRGIHVVIGAGDDNVDVANSRSPSPARVPSVITVGASEVTDTRFTSSNYGARVDLHAPGAGVQTADLLPGGHYEGAYADRWGTSIASSHVAGIIAYLISKDGNATPAAMKDKLLKLAVRDALRGLPAGTPNLLAQLGPV</sequence>
<evidence type="ECO:0000256" key="2">
    <source>
        <dbReference type="ARBA" id="ARBA00022670"/>
    </source>
</evidence>
<proteinExistence type="inferred from homology"/>
<dbReference type="PANTHER" id="PTHR43806">
    <property type="entry name" value="PEPTIDASE S8"/>
    <property type="match status" value="1"/>
</dbReference>
<dbReference type="PANTHER" id="PTHR43806:SF66">
    <property type="entry name" value="SERIN ENDOPEPTIDASE"/>
    <property type="match status" value="1"/>
</dbReference>
<dbReference type="SUPFAM" id="SSF52743">
    <property type="entry name" value="Subtilisin-like"/>
    <property type="match status" value="1"/>
</dbReference>
<reference evidence="7 8" key="1">
    <citation type="journal article" date="2019" name="Nat. Ecol. Evol.">
        <title>Megaphylogeny resolves global patterns of mushroom evolution.</title>
        <authorList>
            <person name="Varga T."/>
            <person name="Krizsan K."/>
            <person name="Foldi C."/>
            <person name="Dima B."/>
            <person name="Sanchez-Garcia M."/>
            <person name="Sanchez-Ramirez S."/>
            <person name="Szollosi G.J."/>
            <person name="Szarkandi J.G."/>
            <person name="Papp V."/>
            <person name="Albert L."/>
            <person name="Andreopoulos W."/>
            <person name="Angelini C."/>
            <person name="Antonin V."/>
            <person name="Barry K.W."/>
            <person name="Bougher N.L."/>
            <person name="Buchanan P."/>
            <person name="Buyck B."/>
            <person name="Bense V."/>
            <person name="Catcheside P."/>
            <person name="Chovatia M."/>
            <person name="Cooper J."/>
            <person name="Damon W."/>
            <person name="Desjardin D."/>
            <person name="Finy P."/>
            <person name="Geml J."/>
            <person name="Haridas S."/>
            <person name="Hughes K."/>
            <person name="Justo A."/>
            <person name="Karasinski D."/>
            <person name="Kautmanova I."/>
            <person name="Kiss B."/>
            <person name="Kocsube S."/>
            <person name="Kotiranta H."/>
            <person name="LaButti K.M."/>
            <person name="Lechner B.E."/>
            <person name="Liimatainen K."/>
            <person name="Lipzen A."/>
            <person name="Lukacs Z."/>
            <person name="Mihaltcheva S."/>
            <person name="Morgado L.N."/>
            <person name="Niskanen T."/>
            <person name="Noordeloos M.E."/>
            <person name="Ohm R.A."/>
            <person name="Ortiz-Santana B."/>
            <person name="Ovrebo C."/>
            <person name="Racz N."/>
            <person name="Riley R."/>
            <person name="Savchenko A."/>
            <person name="Shiryaev A."/>
            <person name="Soop K."/>
            <person name="Spirin V."/>
            <person name="Szebenyi C."/>
            <person name="Tomsovsky M."/>
            <person name="Tulloss R.E."/>
            <person name="Uehling J."/>
            <person name="Grigoriev I.V."/>
            <person name="Vagvolgyi C."/>
            <person name="Papp T."/>
            <person name="Martin F.M."/>
            <person name="Miettinen O."/>
            <person name="Hibbett D.S."/>
            <person name="Nagy L.G."/>
        </authorList>
    </citation>
    <scope>NUCLEOTIDE SEQUENCE [LARGE SCALE GENOMIC DNA]</scope>
    <source>
        <strain evidence="7 8">CBS 121175</strain>
    </source>
</reference>
<gene>
    <name evidence="7" type="ORF">FA15DRAFT_700367</name>
</gene>
<dbReference type="STRING" id="230819.A0A5C3L8K0"/>
<evidence type="ECO:0000256" key="5">
    <source>
        <dbReference type="PROSITE-ProRule" id="PRU01240"/>
    </source>
</evidence>
<dbReference type="CDD" id="cd04077">
    <property type="entry name" value="Peptidases_S8_PCSK9_ProteinaseK_like"/>
    <property type="match status" value="1"/>
</dbReference>
<organism evidence="7 8">
    <name type="scientific">Coprinopsis marcescibilis</name>
    <name type="common">Agaric fungus</name>
    <name type="synonym">Psathyrella marcescibilis</name>
    <dbReference type="NCBI Taxonomy" id="230819"/>
    <lineage>
        <taxon>Eukaryota</taxon>
        <taxon>Fungi</taxon>
        <taxon>Dikarya</taxon>
        <taxon>Basidiomycota</taxon>
        <taxon>Agaricomycotina</taxon>
        <taxon>Agaricomycetes</taxon>
        <taxon>Agaricomycetidae</taxon>
        <taxon>Agaricales</taxon>
        <taxon>Agaricineae</taxon>
        <taxon>Psathyrellaceae</taxon>
        <taxon>Coprinopsis</taxon>
    </lineage>
</organism>
<evidence type="ECO:0000259" key="6">
    <source>
        <dbReference type="Pfam" id="PF00082"/>
    </source>
</evidence>
<dbReference type="InterPro" id="IPR034193">
    <property type="entry name" value="PCSK9_ProteinaseK-like"/>
</dbReference>
<dbReference type="GO" id="GO:0006508">
    <property type="term" value="P:proteolysis"/>
    <property type="evidence" value="ECO:0007669"/>
    <property type="project" value="UniProtKB-KW"/>
</dbReference>
<dbReference type="InterPro" id="IPR015500">
    <property type="entry name" value="Peptidase_S8_subtilisin-rel"/>
</dbReference>
<dbReference type="Gene3D" id="3.40.50.200">
    <property type="entry name" value="Peptidase S8/S53 domain"/>
    <property type="match status" value="1"/>
</dbReference>
<dbReference type="EMBL" id="ML210151">
    <property type="protein sequence ID" value="TFK29088.1"/>
    <property type="molecule type" value="Genomic_DNA"/>
</dbReference>
<keyword evidence="3" id="KW-0378">Hydrolase</keyword>
<evidence type="ECO:0000256" key="1">
    <source>
        <dbReference type="ARBA" id="ARBA00011073"/>
    </source>
</evidence>